<evidence type="ECO:0000313" key="1">
    <source>
        <dbReference type="EMBL" id="KAI8000330.1"/>
    </source>
</evidence>
<organism evidence="1 2">
    <name type="scientific">Camellia lanceoleosa</name>
    <dbReference type="NCBI Taxonomy" id="1840588"/>
    <lineage>
        <taxon>Eukaryota</taxon>
        <taxon>Viridiplantae</taxon>
        <taxon>Streptophyta</taxon>
        <taxon>Embryophyta</taxon>
        <taxon>Tracheophyta</taxon>
        <taxon>Spermatophyta</taxon>
        <taxon>Magnoliopsida</taxon>
        <taxon>eudicotyledons</taxon>
        <taxon>Gunneridae</taxon>
        <taxon>Pentapetalae</taxon>
        <taxon>asterids</taxon>
        <taxon>Ericales</taxon>
        <taxon>Theaceae</taxon>
        <taxon>Camellia</taxon>
    </lineage>
</organism>
<keyword evidence="2" id="KW-1185">Reference proteome</keyword>
<evidence type="ECO:0000313" key="2">
    <source>
        <dbReference type="Proteomes" id="UP001060215"/>
    </source>
</evidence>
<comment type="caution">
    <text evidence="1">The sequence shown here is derived from an EMBL/GenBank/DDBJ whole genome shotgun (WGS) entry which is preliminary data.</text>
</comment>
<sequence length="113" mass="12748">MRFVISVLFLVFISCGVAYDPLDLNGNITIRWDVMSWTLDSYVVAAASIKLYVAITDGTLNLVDKFLRCNSMMLLGHLKFIRRHGIRLLQLRKPKDFTHFLGLGANVALIFSG</sequence>
<gene>
    <name evidence="1" type="ORF">LOK49_LG09G00458</name>
</gene>
<name>A0ACC0GJH8_9ERIC</name>
<dbReference type="Proteomes" id="UP001060215">
    <property type="component" value="Chromosome 8"/>
</dbReference>
<proteinExistence type="predicted"/>
<dbReference type="EMBL" id="CM045765">
    <property type="protein sequence ID" value="KAI8000330.1"/>
    <property type="molecule type" value="Genomic_DNA"/>
</dbReference>
<accession>A0ACC0GJH8</accession>
<protein>
    <submittedName>
        <fullName evidence="1">COBRA-like protein 5</fullName>
    </submittedName>
</protein>
<reference evidence="1 2" key="1">
    <citation type="journal article" date="2022" name="Plant J.">
        <title>Chromosome-level genome of Camellia lanceoleosa provides a valuable resource for understanding genome evolution and self-incompatibility.</title>
        <authorList>
            <person name="Gong W."/>
            <person name="Xiao S."/>
            <person name="Wang L."/>
            <person name="Liao Z."/>
            <person name="Chang Y."/>
            <person name="Mo W."/>
            <person name="Hu G."/>
            <person name="Li W."/>
            <person name="Zhao G."/>
            <person name="Zhu H."/>
            <person name="Hu X."/>
            <person name="Ji K."/>
            <person name="Xiang X."/>
            <person name="Song Q."/>
            <person name="Yuan D."/>
            <person name="Jin S."/>
            <person name="Zhang L."/>
        </authorList>
    </citation>
    <scope>NUCLEOTIDE SEQUENCE [LARGE SCALE GENOMIC DNA]</scope>
    <source>
        <strain evidence="1">SQ_2022a</strain>
    </source>
</reference>